<evidence type="ECO:0000256" key="3">
    <source>
        <dbReference type="ARBA" id="ARBA00022679"/>
    </source>
</evidence>
<evidence type="ECO:0000256" key="7">
    <source>
        <dbReference type="ARBA" id="ARBA00047811"/>
    </source>
</evidence>
<dbReference type="Proteomes" id="UP001590951">
    <property type="component" value="Unassembled WGS sequence"/>
</dbReference>
<dbReference type="PROSITE" id="PS50011">
    <property type="entry name" value="PROTEIN_KINASE_DOM"/>
    <property type="match status" value="1"/>
</dbReference>
<dbReference type="Gene3D" id="3.30.200.20">
    <property type="entry name" value="Phosphorylase Kinase, domain 1"/>
    <property type="match status" value="1"/>
</dbReference>
<dbReference type="InterPro" id="IPR017441">
    <property type="entry name" value="Protein_kinase_ATP_BS"/>
</dbReference>
<keyword evidence="3" id="KW-0808">Transferase</keyword>
<keyword evidence="5" id="KW-0418">Kinase</keyword>
<dbReference type="InterPro" id="IPR050108">
    <property type="entry name" value="CDK"/>
</dbReference>
<keyword evidence="12" id="KW-1185">Reference proteome</keyword>
<evidence type="ECO:0000256" key="8">
    <source>
        <dbReference type="ARBA" id="ARBA00048367"/>
    </source>
</evidence>
<organism evidence="11 12">
    <name type="scientific">Lepraria finkii</name>
    <dbReference type="NCBI Taxonomy" id="1340010"/>
    <lineage>
        <taxon>Eukaryota</taxon>
        <taxon>Fungi</taxon>
        <taxon>Dikarya</taxon>
        <taxon>Ascomycota</taxon>
        <taxon>Pezizomycotina</taxon>
        <taxon>Lecanoromycetes</taxon>
        <taxon>OSLEUM clade</taxon>
        <taxon>Lecanoromycetidae</taxon>
        <taxon>Lecanorales</taxon>
        <taxon>Lecanorineae</taxon>
        <taxon>Stereocaulaceae</taxon>
        <taxon>Lepraria</taxon>
    </lineage>
</organism>
<keyword evidence="6 9" id="KW-0067">ATP-binding</keyword>
<accession>A0ABR4BQS0</accession>
<evidence type="ECO:0000256" key="9">
    <source>
        <dbReference type="PROSITE-ProRule" id="PRU10141"/>
    </source>
</evidence>
<comment type="catalytic activity">
    <reaction evidence="8">
        <text>L-seryl-[protein] + ATP = O-phospho-L-seryl-[protein] + ADP + H(+)</text>
        <dbReference type="Rhea" id="RHEA:17989"/>
        <dbReference type="Rhea" id="RHEA-COMP:9863"/>
        <dbReference type="Rhea" id="RHEA-COMP:11604"/>
        <dbReference type="ChEBI" id="CHEBI:15378"/>
        <dbReference type="ChEBI" id="CHEBI:29999"/>
        <dbReference type="ChEBI" id="CHEBI:30616"/>
        <dbReference type="ChEBI" id="CHEBI:83421"/>
        <dbReference type="ChEBI" id="CHEBI:456216"/>
        <dbReference type="EC" id="2.7.11.22"/>
    </reaction>
</comment>
<dbReference type="PANTHER" id="PTHR24056:SF107">
    <property type="entry name" value="CYCLIN-DEPENDENT KINASE 11A-RELATED"/>
    <property type="match status" value="1"/>
</dbReference>
<dbReference type="InterPro" id="IPR011009">
    <property type="entry name" value="Kinase-like_dom_sf"/>
</dbReference>
<evidence type="ECO:0000256" key="4">
    <source>
        <dbReference type="ARBA" id="ARBA00022741"/>
    </source>
</evidence>
<dbReference type="PROSITE" id="PS00107">
    <property type="entry name" value="PROTEIN_KINASE_ATP"/>
    <property type="match status" value="1"/>
</dbReference>
<evidence type="ECO:0000256" key="1">
    <source>
        <dbReference type="ARBA" id="ARBA00012425"/>
    </source>
</evidence>
<evidence type="ECO:0000256" key="5">
    <source>
        <dbReference type="ARBA" id="ARBA00022777"/>
    </source>
</evidence>
<evidence type="ECO:0000256" key="2">
    <source>
        <dbReference type="ARBA" id="ARBA00022527"/>
    </source>
</evidence>
<evidence type="ECO:0000256" key="6">
    <source>
        <dbReference type="ARBA" id="ARBA00022840"/>
    </source>
</evidence>
<dbReference type="EC" id="2.7.11.22" evidence="1"/>
<dbReference type="EMBL" id="JBHFEH010000002">
    <property type="protein sequence ID" value="KAL2058538.1"/>
    <property type="molecule type" value="Genomic_DNA"/>
</dbReference>
<reference evidence="11 12" key="1">
    <citation type="submission" date="2024-09" db="EMBL/GenBank/DDBJ databases">
        <title>Rethinking Asexuality: The Enigmatic Case of Functional Sexual Genes in Lepraria (Stereocaulaceae).</title>
        <authorList>
            <person name="Doellman M."/>
            <person name="Sun Y."/>
            <person name="Barcenas-Pena A."/>
            <person name="Lumbsch H.T."/>
            <person name="Grewe F."/>
        </authorList>
    </citation>
    <scope>NUCLEOTIDE SEQUENCE [LARGE SCALE GENOMIC DNA]</scope>
    <source>
        <strain evidence="11 12">Grewe 0041</strain>
    </source>
</reference>
<keyword evidence="4 9" id="KW-0547">Nucleotide-binding</keyword>
<evidence type="ECO:0000259" key="10">
    <source>
        <dbReference type="PROSITE" id="PS50011"/>
    </source>
</evidence>
<keyword evidence="2" id="KW-0723">Serine/threonine-protein kinase</keyword>
<protein>
    <recommendedName>
        <fullName evidence="1">cyclin-dependent kinase</fullName>
        <ecNumber evidence="1">2.7.11.22</ecNumber>
    </recommendedName>
</protein>
<feature type="domain" description="Protein kinase" evidence="10">
    <location>
        <begin position="39"/>
        <end position="133"/>
    </location>
</feature>
<dbReference type="Pfam" id="PF00069">
    <property type="entry name" value="Pkinase"/>
    <property type="match status" value="1"/>
</dbReference>
<evidence type="ECO:0000313" key="11">
    <source>
        <dbReference type="EMBL" id="KAL2058538.1"/>
    </source>
</evidence>
<dbReference type="PANTHER" id="PTHR24056">
    <property type="entry name" value="CELL DIVISION PROTEIN KINASE"/>
    <property type="match status" value="1"/>
</dbReference>
<gene>
    <name evidence="11" type="ORF">ABVK25_001266</name>
</gene>
<evidence type="ECO:0000313" key="12">
    <source>
        <dbReference type="Proteomes" id="UP001590951"/>
    </source>
</evidence>
<feature type="binding site" evidence="9">
    <location>
        <position position="68"/>
    </location>
    <ligand>
        <name>ATP</name>
        <dbReference type="ChEBI" id="CHEBI:30616"/>
    </ligand>
</feature>
<dbReference type="InterPro" id="IPR000719">
    <property type="entry name" value="Prot_kinase_dom"/>
</dbReference>
<sequence length="133" mass="14882">MDDSMHNYALPRWMSVTGQPLDLELASGFQGQCLPVKSYEKLNQLGEGTYGVVYRARALETSRVVALKQVRISAEERQNGVPITALREISILRSLKHNNIINVIDVAVGEQAMDEVYMVMEYAEQVGSPMPRV</sequence>
<comment type="catalytic activity">
    <reaction evidence="7">
        <text>L-threonyl-[protein] + ATP = O-phospho-L-threonyl-[protein] + ADP + H(+)</text>
        <dbReference type="Rhea" id="RHEA:46608"/>
        <dbReference type="Rhea" id="RHEA-COMP:11060"/>
        <dbReference type="Rhea" id="RHEA-COMP:11605"/>
        <dbReference type="ChEBI" id="CHEBI:15378"/>
        <dbReference type="ChEBI" id="CHEBI:30013"/>
        <dbReference type="ChEBI" id="CHEBI:30616"/>
        <dbReference type="ChEBI" id="CHEBI:61977"/>
        <dbReference type="ChEBI" id="CHEBI:456216"/>
        <dbReference type="EC" id="2.7.11.22"/>
    </reaction>
</comment>
<proteinExistence type="predicted"/>
<dbReference type="SUPFAM" id="SSF56112">
    <property type="entry name" value="Protein kinase-like (PK-like)"/>
    <property type="match status" value="1"/>
</dbReference>
<name>A0ABR4BQS0_9LECA</name>
<comment type="caution">
    <text evidence="11">The sequence shown here is derived from an EMBL/GenBank/DDBJ whole genome shotgun (WGS) entry which is preliminary data.</text>
</comment>